<reference evidence="1 2" key="1">
    <citation type="submission" date="2021-06" db="EMBL/GenBank/DDBJ databases">
        <title>Genome sequence of Babesia caballi.</title>
        <authorList>
            <person name="Yamagishi J."/>
            <person name="Kidaka T."/>
            <person name="Ochi A."/>
        </authorList>
    </citation>
    <scope>NUCLEOTIDE SEQUENCE [LARGE SCALE GENOMIC DNA]</scope>
    <source>
        <strain evidence="1">USDA-D6B2</strain>
    </source>
</reference>
<dbReference type="GeneID" id="94196853"/>
<keyword evidence="2" id="KW-1185">Reference proteome</keyword>
<evidence type="ECO:0000313" key="1">
    <source>
        <dbReference type="EMBL" id="GIX65372.1"/>
    </source>
</evidence>
<dbReference type="Proteomes" id="UP001497744">
    <property type="component" value="Unassembled WGS sequence"/>
</dbReference>
<protein>
    <submittedName>
        <fullName evidence="1">Serine/threonine-protein kinase Nek10 isoform X1</fullName>
    </submittedName>
</protein>
<dbReference type="GO" id="GO:0016301">
    <property type="term" value="F:kinase activity"/>
    <property type="evidence" value="ECO:0007669"/>
    <property type="project" value="UniProtKB-KW"/>
</dbReference>
<comment type="caution">
    <text evidence="1">The sequence shown here is derived from an EMBL/GenBank/DDBJ whole genome shotgun (WGS) entry which is preliminary data.</text>
</comment>
<proteinExistence type="predicted"/>
<name>A0AAV4LZZ1_BABCB</name>
<accession>A0AAV4LZZ1</accession>
<dbReference type="AlphaFoldDB" id="A0AAV4LZZ1"/>
<dbReference type="RefSeq" id="XP_067717441.1">
    <property type="nucleotide sequence ID" value="XM_067861340.1"/>
</dbReference>
<dbReference type="EMBL" id="BPLF01000004">
    <property type="protein sequence ID" value="GIX65372.1"/>
    <property type="molecule type" value="Genomic_DNA"/>
</dbReference>
<organism evidence="1 2">
    <name type="scientific">Babesia caballi</name>
    <dbReference type="NCBI Taxonomy" id="5871"/>
    <lineage>
        <taxon>Eukaryota</taxon>
        <taxon>Sar</taxon>
        <taxon>Alveolata</taxon>
        <taxon>Apicomplexa</taxon>
        <taxon>Aconoidasida</taxon>
        <taxon>Piroplasmida</taxon>
        <taxon>Babesiidae</taxon>
        <taxon>Babesia</taxon>
    </lineage>
</organism>
<gene>
    <name evidence="1" type="ORF">BcabD6B2_48070</name>
</gene>
<keyword evidence="1" id="KW-0808">Transferase</keyword>
<evidence type="ECO:0000313" key="2">
    <source>
        <dbReference type="Proteomes" id="UP001497744"/>
    </source>
</evidence>
<keyword evidence="1" id="KW-0418">Kinase</keyword>
<sequence>MVRLLFWMTLNQEYNELIEPELESLAELCGIPPEEFKLSHHRDEDAQCDAQFGDDGYYLKFDDYYSALVRGQEVEDRRVKKSQQNVFYYATVPSLDTAFNMFDRSIQIKAVIDVGYLQLGLTVAGMDRRTELCRDTARNTKATWGKGGENTCGQTLVR</sequence>